<feature type="domain" description="Pyridine nucleotide-disulphide oxidoreductase dimerisation" evidence="10">
    <location>
        <begin position="374"/>
        <end position="483"/>
    </location>
</feature>
<evidence type="ECO:0000313" key="13">
    <source>
        <dbReference type="Proteomes" id="UP001141327"/>
    </source>
</evidence>
<keyword evidence="8 9" id="KW-0676">Redox-active center</keyword>
<keyword evidence="3 9" id="KW-0285">Flavoprotein</keyword>
<comment type="caution">
    <text evidence="12">The sequence shown here is derived from an EMBL/GenBank/DDBJ whole genome shotgun (WGS) entry which is preliminary data.</text>
</comment>
<evidence type="ECO:0000256" key="5">
    <source>
        <dbReference type="ARBA" id="ARBA00023002"/>
    </source>
</evidence>
<dbReference type="EC" id="1.8.1.4" evidence="12"/>
<evidence type="ECO:0000256" key="1">
    <source>
        <dbReference type="ARBA" id="ARBA00001974"/>
    </source>
</evidence>
<dbReference type="Pfam" id="PF02852">
    <property type="entry name" value="Pyr_redox_dim"/>
    <property type="match status" value="1"/>
</dbReference>
<comment type="similarity">
    <text evidence="2 9">Belongs to the class-I pyridine nucleotide-disulfide oxidoreductase family.</text>
</comment>
<dbReference type="PANTHER" id="PTHR22912:SF151">
    <property type="entry name" value="DIHYDROLIPOYL DEHYDROGENASE, MITOCHONDRIAL"/>
    <property type="match status" value="1"/>
</dbReference>
<accession>A0ABQ8UH81</accession>
<dbReference type="SUPFAM" id="SSF55424">
    <property type="entry name" value="FAD/NAD-linked reductases, dimerisation (C-terminal) domain"/>
    <property type="match status" value="1"/>
</dbReference>
<sequence>MQSIVVIGGGPGGYVAAIKAAQLGFKVTCVEKRGALGGTCLNVGCIPSKALLQASHEYVNAQKHFTKLGIRGGNGVSFSVPEIMKHKQGCVKASCDGIEHLFNKYNVTYVKGEGSLAGPHEVRVRSQAGDAKVMRADHIIIATGSDVFTLPSMPIDEKIVVSSTGALSFSEVPKRLVVVGAGVIGLELGSVWSRLGSQVSVVELTPNCLPEMDRELGNTLQRCLSRQGMKFHMQSLVTGIATNPAKGTAIVKFESKKGPTPKKDQVESLSDFMGEVPITSSPRGVQMEADKVLIAIGRAPFTKGLGLKELGIATDRRGFVQVDGRYRTSVPSVYAIGDAIPGPMLAHKAEEDGVACVEMIAKAPHAQPVDYSIIPGVVYTHPEVGSVGRSEEQLKKAGVAYRKGVFPFMANGRARANADTDGFVKVLADVRTDKILGVHTIGGVAGEAIAEGVVAMKAGWTAAQLGDCCHAHPTLSEAVKEAAMAAHHLPLHM</sequence>
<evidence type="ECO:0000259" key="11">
    <source>
        <dbReference type="Pfam" id="PF07992"/>
    </source>
</evidence>
<dbReference type="Proteomes" id="UP001141327">
    <property type="component" value="Unassembled WGS sequence"/>
</dbReference>
<dbReference type="SUPFAM" id="SSF51905">
    <property type="entry name" value="FAD/NAD(P)-binding domain"/>
    <property type="match status" value="1"/>
</dbReference>
<gene>
    <name evidence="12" type="ORF">PAPYR_5544</name>
</gene>
<keyword evidence="4 9" id="KW-0274">FAD</keyword>
<dbReference type="PRINTS" id="PR00368">
    <property type="entry name" value="FADPNR"/>
</dbReference>
<dbReference type="PROSITE" id="PS00076">
    <property type="entry name" value="PYRIDINE_REDOX_1"/>
    <property type="match status" value="1"/>
</dbReference>
<dbReference type="GO" id="GO:0004148">
    <property type="term" value="F:dihydrolipoyl dehydrogenase (NADH) activity"/>
    <property type="evidence" value="ECO:0007669"/>
    <property type="project" value="UniProtKB-EC"/>
</dbReference>
<dbReference type="Gene3D" id="3.50.50.60">
    <property type="entry name" value="FAD/NAD(P)-binding domain"/>
    <property type="match status" value="2"/>
</dbReference>
<evidence type="ECO:0000256" key="6">
    <source>
        <dbReference type="ARBA" id="ARBA00023027"/>
    </source>
</evidence>
<evidence type="ECO:0000256" key="7">
    <source>
        <dbReference type="ARBA" id="ARBA00023157"/>
    </source>
</evidence>
<dbReference type="EMBL" id="JAPMOS010000027">
    <property type="protein sequence ID" value="KAJ4458579.1"/>
    <property type="molecule type" value="Genomic_DNA"/>
</dbReference>
<evidence type="ECO:0000256" key="3">
    <source>
        <dbReference type="ARBA" id="ARBA00022630"/>
    </source>
</evidence>
<proteinExistence type="inferred from homology"/>
<comment type="cofactor">
    <cofactor evidence="1">
        <name>FAD</name>
        <dbReference type="ChEBI" id="CHEBI:57692"/>
    </cofactor>
</comment>
<keyword evidence="13" id="KW-1185">Reference proteome</keyword>
<dbReference type="PRINTS" id="PR00411">
    <property type="entry name" value="PNDRDTASEI"/>
</dbReference>
<evidence type="ECO:0000256" key="8">
    <source>
        <dbReference type="ARBA" id="ARBA00023284"/>
    </source>
</evidence>
<evidence type="ECO:0000256" key="2">
    <source>
        <dbReference type="ARBA" id="ARBA00007532"/>
    </source>
</evidence>
<protein>
    <submittedName>
        <fullName evidence="12">Glycine cleavage system protein L</fullName>
        <ecNumber evidence="12">1.8.1.4</ecNumber>
    </submittedName>
</protein>
<organism evidence="12 13">
    <name type="scientific">Paratrimastix pyriformis</name>
    <dbReference type="NCBI Taxonomy" id="342808"/>
    <lineage>
        <taxon>Eukaryota</taxon>
        <taxon>Metamonada</taxon>
        <taxon>Preaxostyla</taxon>
        <taxon>Paratrimastigidae</taxon>
        <taxon>Paratrimastix</taxon>
    </lineage>
</organism>
<dbReference type="Gene3D" id="3.30.390.30">
    <property type="match status" value="1"/>
</dbReference>
<evidence type="ECO:0000313" key="12">
    <source>
        <dbReference type="EMBL" id="KAJ4458579.1"/>
    </source>
</evidence>
<dbReference type="InterPro" id="IPR016156">
    <property type="entry name" value="FAD/NAD-linked_Rdtase_dimer_sf"/>
</dbReference>
<name>A0ABQ8UH81_9EUKA</name>
<dbReference type="PANTHER" id="PTHR22912">
    <property type="entry name" value="DISULFIDE OXIDOREDUCTASE"/>
    <property type="match status" value="1"/>
</dbReference>
<evidence type="ECO:0000259" key="10">
    <source>
        <dbReference type="Pfam" id="PF02852"/>
    </source>
</evidence>
<dbReference type="InterPro" id="IPR036188">
    <property type="entry name" value="FAD/NAD-bd_sf"/>
</dbReference>
<evidence type="ECO:0000256" key="4">
    <source>
        <dbReference type="ARBA" id="ARBA00022827"/>
    </source>
</evidence>
<dbReference type="Pfam" id="PF07992">
    <property type="entry name" value="Pyr_redox_2"/>
    <property type="match status" value="1"/>
</dbReference>
<dbReference type="InterPro" id="IPR012999">
    <property type="entry name" value="Pyr_OxRdtase_I_AS"/>
</dbReference>
<dbReference type="InterPro" id="IPR001100">
    <property type="entry name" value="Pyr_nuc-diS_OxRdtase"/>
</dbReference>
<dbReference type="InterPro" id="IPR004099">
    <property type="entry name" value="Pyr_nucl-diS_OxRdtase_dimer"/>
</dbReference>
<dbReference type="PIRSF" id="PIRSF000350">
    <property type="entry name" value="Mercury_reductase_MerA"/>
    <property type="match status" value="1"/>
</dbReference>
<keyword evidence="6" id="KW-0520">NAD</keyword>
<dbReference type="InterPro" id="IPR023753">
    <property type="entry name" value="FAD/NAD-binding_dom"/>
</dbReference>
<evidence type="ECO:0000256" key="9">
    <source>
        <dbReference type="RuleBase" id="RU003691"/>
    </source>
</evidence>
<dbReference type="InterPro" id="IPR050151">
    <property type="entry name" value="Class-I_Pyr_Nuc-Dis_Oxidored"/>
</dbReference>
<keyword evidence="5 9" id="KW-0560">Oxidoreductase</keyword>
<reference evidence="12" key="1">
    <citation type="journal article" date="2022" name="bioRxiv">
        <title>Genomics of Preaxostyla Flagellates Illuminates Evolutionary Transitions and the Path Towards Mitochondrial Loss.</title>
        <authorList>
            <person name="Novak L.V.F."/>
            <person name="Treitli S.C."/>
            <person name="Pyrih J."/>
            <person name="Halakuc P."/>
            <person name="Pipaliya S.V."/>
            <person name="Vacek V."/>
            <person name="Brzon O."/>
            <person name="Soukal P."/>
            <person name="Eme L."/>
            <person name="Dacks J.B."/>
            <person name="Karnkowska A."/>
            <person name="Elias M."/>
            <person name="Hampl V."/>
        </authorList>
    </citation>
    <scope>NUCLEOTIDE SEQUENCE</scope>
    <source>
        <strain evidence="12">RCP-MX</strain>
    </source>
</reference>
<keyword evidence="7" id="KW-1015">Disulfide bond</keyword>
<feature type="domain" description="FAD/NAD(P)-binding" evidence="11">
    <location>
        <begin position="3"/>
        <end position="353"/>
    </location>
</feature>